<comment type="caution">
    <text evidence="3">The sequence shown here is derived from an EMBL/GenBank/DDBJ whole genome shotgun (WGS) entry which is preliminary data.</text>
</comment>
<dbReference type="CDD" id="cd05233">
    <property type="entry name" value="SDR_c"/>
    <property type="match status" value="1"/>
</dbReference>
<dbReference type="SUPFAM" id="SSF51735">
    <property type="entry name" value="NAD(P)-binding Rossmann-fold domains"/>
    <property type="match status" value="1"/>
</dbReference>
<name>A0A504JGN9_9FLAO</name>
<evidence type="ECO:0000256" key="1">
    <source>
        <dbReference type="ARBA" id="ARBA00006484"/>
    </source>
</evidence>
<dbReference type="Gene3D" id="3.40.50.720">
    <property type="entry name" value="NAD(P)-binding Rossmann-like Domain"/>
    <property type="match status" value="1"/>
</dbReference>
<reference evidence="3 4" key="1">
    <citation type="submission" date="2019-06" db="EMBL/GenBank/DDBJ databases">
        <authorList>
            <person name="Meng X."/>
        </authorList>
    </citation>
    <scope>NUCLEOTIDE SEQUENCE [LARGE SCALE GENOMIC DNA]</scope>
    <source>
        <strain evidence="3 4">M625</strain>
    </source>
</reference>
<accession>A0A504JGN9</accession>
<evidence type="ECO:0000313" key="3">
    <source>
        <dbReference type="EMBL" id="TPN86938.1"/>
    </source>
</evidence>
<dbReference type="PRINTS" id="PR00081">
    <property type="entry name" value="GDHRDH"/>
</dbReference>
<dbReference type="Pfam" id="PF00106">
    <property type="entry name" value="adh_short"/>
    <property type="match status" value="1"/>
</dbReference>
<evidence type="ECO:0000313" key="4">
    <source>
        <dbReference type="Proteomes" id="UP000315540"/>
    </source>
</evidence>
<dbReference type="PANTHER" id="PTHR43669:SF3">
    <property type="entry name" value="ALCOHOL DEHYDROGENASE, PUTATIVE (AFU_ORTHOLOGUE AFUA_3G03445)-RELATED"/>
    <property type="match status" value="1"/>
</dbReference>
<protein>
    <submittedName>
        <fullName evidence="3">SDR family oxidoreductase</fullName>
    </submittedName>
</protein>
<comment type="similarity">
    <text evidence="1">Belongs to the short-chain dehydrogenases/reductases (SDR) family.</text>
</comment>
<evidence type="ECO:0000256" key="2">
    <source>
        <dbReference type="ARBA" id="ARBA00023002"/>
    </source>
</evidence>
<dbReference type="InterPro" id="IPR036291">
    <property type="entry name" value="NAD(P)-bd_dom_sf"/>
</dbReference>
<dbReference type="PANTHER" id="PTHR43669">
    <property type="entry name" value="5-KETO-D-GLUCONATE 5-REDUCTASE"/>
    <property type="match status" value="1"/>
</dbReference>
<keyword evidence="4" id="KW-1185">Reference proteome</keyword>
<dbReference type="RefSeq" id="WP_140590706.1">
    <property type="nucleotide sequence ID" value="NZ_VFWZ01000002.1"/>
</dbReference>
<proteinExistence type="inferred from homology"/>
<dbReference type="AlphaFoldDB" id="A0A504JGN9"/>
<dbReference type="EMBL" id="VFWZ01000002">
    <property type="protein sequence ID" value="TPN86938.1"/>
    <property type="molecule type" value="Genomic_DNA"/>
</dbReference>
<gene>
    <name evidence="3" type="ORF">FHK87_04870</name>
</gene>
<dbReference type="OrthoDB" id="9775296at2"/>
<sequence>MKVIKVERKNALITGSSGGIGSAVARNLAKKGYHLILVDINREDNEVLASELPSARVITLDLTNRIALQEFCRKIPQFNLDIAFINAGVIHPGDVTNISEKIIDLQLDINLRSAILINKACGNYMKSKKKGNIINTVSTGGVFGLKSSATYSATKFGLRGFLMAYHSELKPYGVHVSGIYSGAVDTPMLLHETLNGGSAMNFIDKPSTVDDLVKAFNKALNTGKLEIYVPSINSFFPKILGGLLPGFIPKLYPTLERIGKKGQRKYLNSLEEQII</sequence>
<dbReference type="InterPro" id="IPR002347">
    <property type="entry name" value="SDR_fam"/>
</dbReference>
<organism evidence="3 4">
    <name type="scientific">Aquimarina algicola</name>
    <dbReference type="NCBI Taxonomy" id="2589995"/>
    <lineage>
        <taxon>Bacteria</taxon>
        <taxon>Pseudomonadati</taxon>
        <taxon>Bacteroidota</taxon>
        <taxon>Flavobacteriia</taxon>
        <taxon>Flavobacteriales</taxon>
        <taxon>Flavobacteriaceae</taxon>
        <taxon>Aquimarina</taxon>
    </lineage>
</organism>
<dbReference type="InterPro" id="IPR020904">
    <property type="entry name" value="Sc_DH/Rdtase_CS"/>
</dbReference>
<dbReference type="Proteomes" id="UP000315540">
    <property type="component" value="Unassembled WGS sequence"/>
</dbReference>
<dbReference type="GO" id="GO:0016491">
    <property type="term" value="F:oxidoreductase activity"/>
    <property type="evidence" value="ECO:0007669"/>
    <property type="project" value="UniProtKB-KW"/>
</dbReference>
<dbReference type="PROSITE" id="PS00061">
    <property type="entry name" value="ADH_SHORT"/>
    <property type="match status" value="1"/>
</dbReference>
<keyword evidence="2" id="KW-0560">Oxidoreductase</keyword>